<proteinExistence type="predicted"/>
<dbReference type="AlphaFoldDB" id="A0A9Q0XYR4"/>
<protein>
    <submittedName>
        <fullName evidence="3">Uncharacterized protein</fullName>
    </submittedName>
</protein>
<organism evidence="3 4">
    <name type="scientific">Phrynocephalus forsythii</name>
    <dbReference type="NCBI Taxonomy" id="171643"/>
    <lineage>
        <taxon>Eukaryota</taxon>
        <taxon>Metazoa</taxon>
        <taxon>Chordata</taxon>
        <taxon>Craniata</taxon>
        <taxon>Vertebrata</taxon>
        <taxon>Euteleostomi</taxon>
        <taxon>Lepidosauria</taxon>
        <taxon>Squamata</taxon>
        <taxon>Bifurcata</taxon>
        <taxon>Unidentata</taxon>
        <taxon>Episquamata</taxon>
        <taxon>Toxicofera</taxon>
        <taxon>Iguania</taxon>
        <taxon>Acrodonta</taxon>
        <taxon>Agamidae</taxon>
        <taxon>Agaminae</taxon>
        <taxon>Phrynocephalus</taxon>
    </lineage>
</organism>
<evidence type="ECO:0000256" key="1">
    <source>
        <dbReference type="ARBA" id="ARBA00022737"/>
    </source>
</evidence>
<dbReference type="Pfam" id="PF00612">
    <property type="entry name" value="IQ"/>
    <property type="match status" value="3"/>
</dbReference>
<evidence type="ECO:0000313" key="4">
    <source>
        <dbReference type="Proteomes" id="UP001142489"/>
    </source>
</evidence>
<name>A0A9Q0XYR4_9SAUR</name>
<accession>A0A9Q0XYR4</accession>
<dbReference type="InterPro" id="IPR000048">
    <property type="entry name" value="IQ_motif_EF-hand-BS"/>
</dbReference>
<gene>
    <name evidence="3" type="ORF">JRQ81_013246</name>
</gene>
<dbReference type="PANTHER" id="PTHR22590">
    <property type="entry name" value="MYOSIN MOTOR DOMAIN-CONTAINING PROTEIN"/>
    <property type="match status" value="1"/>
</dbReference>
<dbReference type="PANTHER" id="PTHR22590:SF2">
    <property type="entry name" value="IQ DOMAIN-CONTAINING PROTEIN N"/>
    <property type="match status" value="1"/>
</dbReference>
<reference evidence="3" key="1">
    <citation type="journal article" date="2023" name="DNA Res.">
        <title>Chromosome-level genome assembly of Phrynocephalus forsythii using third-generation DNA sequencing and Hi-C analysis.</title>
        <authorList>
            <person name="Qi Y."/>
            <person name="Zhao W."/>
            <person name="Zhao Y."/>
            <person name="Niu C."/>
            <person name="Cao S."/>
            <person name="Zhang Y."/>
        </authorList>
    </citation>
    <scope>NUCLEOTIDE SEQUENCE</scope>
    <source>
        <tissue evidence="3">Muscle</tissue>
    </source>
</reference>
<dbReference type="PROSITE" id="PS50096">
    <property type="entry name" value="IQ"/>
    <property type="match status" value="3"/>
</dbReference>
<dbReference type="InterPro" id="IPR052318">
    <property type="entry name" value="CellDiv_DevSignal_Domain"/>
</dbReference>
<dbReference type="OrthoDB" id="252964at2759"/>
<feature type="region of interest" description="Disordered" evidence="2">
    <location>
        <begin position="1"/>
        <end position="30"/>
    </location>
</feature>
<dbReference type="SMART" id="SM00015">
    <property type="entry name" value="IQ"/>
    <property type="match status" value="3"/>
</dbReference>
<dbReference type="SUPFAM" id="SSF52540">
    <property type="entry name" value="P-loop containing nucleoside triphosphate hydrolases"/>
    <property type="match status" value="1"/>
</dbReference>
<sequence>MMAEDSCDPGFSGDKPNTFSHGSRKEQHVPHMKPIVCTEDNIEDLDGGYAAMHIPTPLCERSSQRRKPHTHRMLRLVREQGNPLHAWTAGNRSVDEVLNFLPRHPRRPQRKSPWQRQQEEEAAVTIQSAWRGWQVRKEMDRMERAATQIQAAFRGYMTRKELPLGICCSCRTDWPTPKQKSAENKSQPFPLFLTCTQQLGLGSGTQTESLSVFFPNNRGRICPKTIPEDSPLLNPNASFFESKSAIRPDRKVFTYASLNVFASKIRNQKYQEEAATIIQAAWRGYQIRQKARPRIQAAKSTKSLPSNFIVNKSYWRRLWSGHTVEERGIQQIFANSAFRKAPQIRNINIYTVVKGMAASSKRPDISIQVRSPKAVIQGFQRDMSRGVQALYTVKNRGASRPSQILIHVNMLKGKDPPAKTETKTQKQGT</sequence>
<dbReference type="EMBL" id="JAPFRF010000004">
    <property type="protein sequence ID" value="KAJ7335305.1"/>
    <property type="molecule type" value="Genomic_DNA"/>
</dbReference>
<dbReference type="CDD" id="cd23767">
    <property type="entry name" value="IQCD"/>
    <property type="match status" value="2"/>
</dbReference>
<evidence type="ECO:0000313" key="3">
    <source>
        <dbReference type="EMBL" id="KAJ7335305.1"/>
    </source>
</evidence>
<dbReference type="InterPro" id="IPR027417">
    <property type="entry name" value="P-loop_NTPase"/>
</dbReference>
<dbReference type="Proteomes" id="UP001142489">
    <property type="component" value="Unassembled WGS sequence"/>
</dbReference>
<dbReference type="FunFam" id="1.20.5.190:FF:000055">
    <property type="entry name" value="Putative microtubule-associated protein futsch"/>
    <property type="match status" value="1"/>
</dbReference>
<evidence type="ECO:0000256" key="2">
    <source>
        <dbReference type="SAM" id="MobiDB-lite"/>
    </source>
</evidence>
<comment type="caution">
    <text evidence="3">The sequence shown here is derived from an EMBL/GenBank/DDBJ whole genome shotgun (WGS) entry which is preliminary data.</text>
</comment>
<dbReference type="Gene3D" id="1.20.5.190">
    <property type="match status" value="2"/>
</dbReference>
<keyword evidence="4" id="KW-1185">Reference proteome</keyword>
<keyword evidence="1" id="KW-0677">Repeat</keyword>